<evidence type="ECO:0000313" key="6">
    <source>
        <dbReference type="EMBL" id="KAJ7363302.1"/>
    </source>
</evidence>
<dbReference type="Gene3D" id="2.30.29.30">
    <property type="entry name" value="Pleckstrin-homology domain (PH domain)/Phosphotyrosine-binding domain (PTB)"/>
    <property type="match status" value="1"/>
</dbReference>
<dbReference type="GO" id="GO:0005085">
    <property type="term" value="F:guanyl-nucleotide exchange factor activity"/>
    <property type="evidence" value="ECO:0007669"/>
    <property type="project" value="UniProtKB-KW"/>
</dbReference>
<dbReference type="EMBL" id="MU827306">
    <property type="protein sequence ID" value="KAJ7363302.1"/>
    <property type="molecule type" value="Genomic_DNA"/>
</dbReference>
<dbReference type="GO" id="GO:0030036">
    <property type="term" value="P:actin cytoskeleton organization"/>
    <property type="evidence" value="ECO:0007669"/>
    <property type="project" value="TreeGrafter"/>
</dbReference>
<dbReference type="Pfam" id="PF19056">
    <property type="entry name" value="WD40_2"/>
    <property type="match status" value="1"/>
</dbReference>
<reference evidence="6" key="1">
    <citation type="submission" date="2023-01" db="EMBL/GenBank/DDBJ databases">
        <title>Genome assembly of the deep-sea coral Lophelia pertusa.</title>
        <authorList>
            <person name="Herrera S."/>
            <person name="Cordes E."/>
        </authorList>
    </citation>
    <scope>NUCLEOTIDE SEQUENCE</scope>
    <source>
        <strain evidence="6">USNM1676648</strain>
        <tissue evidence="6">Polyp</tissue>
    </source>
</reference>
<keyword evidence="1" id="KW-0597">Phosphoprotein</keyword>
<sequence length="857" mass="94437">MEQCSRDHKEKLTLQDLMIMPVQRIPRYELILKDMIKHTPHDHPDHGSLQLALGEIKTLADRMNRGEKEVDQAEREAERLRDLEATIEGMANLVTPTRRLIRQDLVAEVKGNMTKKDRCLFLFNDMLVCATVKRKANALRRGSLSIFSGSGTEFNKYKLLWRLHLDDVEVYKTSPEAQRRNSLEKQLEKLDNDMSLLSRISILSDTLTITHMTLDGAIRELMNEVNRQITEKQIPLQPSTSTKLELHVTQAEEDGPEEKDFQFLFLETEIKNSWEAYFEDAKQKLAYAKDTFPPEFQYCIPINKTRSGMQFTCASPCQAPHMLDRGNHCGSGDVWVCNSDGYVGQVCILRMGSQIQPFSSITVCMSRILCISPVPGTKFSGLEALQSESETKSDTHSISLGSEKSSKTNTNPKISRSGYASDEDVTGPQSIMAFDSSSEDEEGLGQESFLGGKFNDGSSPFDVDGRLSPEGSSLGTTGSADGMDSSQDENVFEFEENDSSCDEMKAKGSRKHSGKRRSRTSREDLKDSLSDIVNFDTDEACTVWLGTEDGCIFVYPAKEAQNKKSKLKLQHSGSIQCILYVDNQVFMSLSTGHLYIYRRHPGCAWEVGSPVMLHIGESAAVSCMTAIHGRLWCGLGCSAVIVNTTTLAVETSFSCSLDKDRAVYRMASSDMGVWITLQSSSVVRLFHATRYECLADVDVAPPVHKMLQGSDAIIRQHKAACLRVTALLACKDLLWIGTSAGVVLTLPLPTITASTASLRNCPSATASFHGHTGHVRFLTAVEVPKEGAQDSTNDKGSSTTINTSPTTTTAPLAPGTTAGRDVLIISGGDGYEDFRASSASESAGRDDSTNHLLIWRV</sequence>
<evidence type="ECO:0000256" key="3">
    <source>
        <dbReference type="SAM" id="Coils"/>
    </source>
</evidence>
<keyword evidence="7" id="KW-1185">Reference proteome</keyword>
<dbReference type="OrthoDB" id="4066896at2759"/>
<feature type="compositionally biased region" description="Polar residues" evidence="4">
    <location>
        <begin position="470"/>
        <end position="485"/>
    </location>
</feature>
<feature type="domain" description="DH" evidence="5">
    <location>
        <begin position="1"/>
        <end position="66"/>
    </location>
</feature>
<dbReference type="PANTHER" id="PTHR12877:SF15">
    <property type="entry name" value="RHO GUANINE NUCLEOTIDE EXCHANGE FACTOR 17"/>
    <property type="match status" value="1"/>
</dbReference>
<dbReference type="InterPro" id="IPR039919">
    <property type="entry name" value="ARHGEF10/ARHGEF17"/>
</dbReference>
<dbReference type="SUPFAM" id="SSF50978">
    <property type="entry name" value="WD40 repeat-like"/>
    <property type="match status" value="1"/>
</dbReference>
<dbReference type="InterPro" id="IPR036322">
    <property type="entry name" value="WD40_repeat_dom_sf"/>
</dbReference>
<dbReference type="Pfam" id="PF00621">
    <property type="entry name" value="RhoGEF"/>
    <property type="match status" value="1"/>
</dbReference>
<dbReference type="AlphaFoldDB" id="A0A9W9YQN4"/>
<dbReference type="InterPro" id="IPR011993">
    <property type="entry name" value="PH-like_dom_sf"/>
</dbReference>
<keyword evidence="3" id="KW-0175">Coiled coil</keyword>
<dbReference type="PROSITE" id="PS50010">
    <property type="entry name" value="DH_2"/>
    <property type="match status" value="1"/>
</dbReference>
<comment type="caution">
    <text evidence="6">The sequence shown here is derived from an EMBL/GenBank/DDBJ whole genome shotgun (WGS) entry which is preliminary data.</text>
</comment>
<feature type="compositionally biased region" description="Acidic residues" evidence="4">
    <location>
        <begin position="486"/>
        <end position="501"/>
    </location>
</feature>
<evidence type="ECO:0000256" key="2">
    <source>
        <dbReference type="ARBA" id="ARBA00022658"/>
    </source>
</evidence>
<feature type="region of interest" description="Disordered" evidence="4">
    <location>
        <begin position="785"/>
        <end position="816"/>
    </location>
</feature>
<name>A0A9W9YQN4_9CNID</name>
<dbReference type="Pfam" id="PF19057">
    <property type="entry name" value="PH_19"/>
    <property type="match status" value="1"/>
</dbReference>
<dbReference type="SUPFAM" id="SSF50729">
    <property type="entry name" value="PH domain-like"/>
    <property type="match status" value="1"/>
</dbReference>
<keyword evidence="2" id="KW-0344">Guanine-nucleotide releasing factor</keyword>
<evidence type="ECO:0000256" key="4">
    <source>
        <dbReference type="SAM" id="MobiDB-lite"/>
    </source>
</evidence>
<protein>
    <submittedName>
        <fullName evidence="6">Rho guanine nucleotide exchange factor (GEF) 17</fullName>
    </submittedName>
</protein>
<dbReference type="InterPro" id="IPR000219">
    <property type="entry name" value="DH_dom"/>
</dbReference>
<feature type="region of interest" description="Disordered" evidence="4">
    <location>
        <begin position="385"/>
        <end position="523"/>
    </location>
</feature>
<feature type="coiled-coil region" evidence="3">
    <location>
        <begin position="56"/>
        <end position="93"/>
    </location>
</feature>
<gene>
    <name evidence="6" type="primary">ARHGEF17_2</name>
    <name evidence="6" type="ORF">OS493_011587</name>
</gene>
<evidence type="ECO:0000259" key="5">
    <source>
        <dbReference type="PROSITE" id="PS50010"/>
    </source>
</evidence>
<feature type="compositionally biased region" description="Basic residues" evidence="4">
    <location>
        <begin position="507"/>
        <end position="519"/>
    </location>
</feature>
<evidence type="ECO:0000256" key="1">
    <source>
        <dbReference type="ARBA" id="ARBA00022553"/>
    </source>
</evidence>
<organism evidence="6 7">
    <name type="scientific">Desmophyllum pertusum</name>
    <dbReference type="NCBI Taxonomy" id="174260"/>
    <lineage>
        <taxon>Eukaryota</taxon>
        <taxon>Metazoa</taxon>
        <taxon>Cnidaria</taxon>
        <taxon>Anthozoa</taxon>
        <taxon>Hexacorallia</taxon>
        <taxon>Scleractinia</taxon>
        <taxon>Caryophylliina</taxon>
        <taxon>Caryophylliidae</taxon>
        <taxon>Desmophyllum</taxon>
    </lineage>
</organism>
<dbReference type="InterPro" id="IPR035899">
    <property type="entry name" value="DBL_dom_sf"/>
</dbReference>
<proteinExistence type="predicted"/>
<dbReference type="SUPFAM" id="SSF48065">
    <property type="entry name" value="DBL homology domain (DH-domain)"/>
    <property type="match status" value="1"/>
</dbReference>
<dbReference type="Proteomes" id="UP001163046">
    <property type="component" value="Unassembled WGS sequence"/>
</dbReference>
<dbReference type="Gene3D" id="1.20.900.10">
    <property type="entry name" value="Dbl homology (DH) domain"/>
    <property type="match status" value="1"/>
</dbReference>
<feature type="compositionally biased region" description="Low complexity" evidence="4">
    <location>
        <begin position="796"/>
        <end position="816"/>
    </location>
</feature>
<evidence type="ECO:0000313" key="7">
    <source>
        <dbReference type="Proteomes" id="UP001163046"/>
    </source>
</evidence>
<feature type="compositionally biased region" description="Polar residues" evidence="4">
    <location>
        <begin position="396"/>
        <end position="414"/>
    </location>
</feature>
<accession>A0A9W9YQN4</accession>
<dbReference type="PANTHER" id="PTHR12877">
    <property type="entry name" value="RHO GUANINE NUCLEOTIDE EXCHANGE FACTOR"/>
    <property type="match status" value="1"/>
</dbReference>